<sequence>MTDPIVRALTGDAAQQTVSLAREYRAAPAEVWHAITTPERIARILGALTGPVPTAPGDVFHIDIGGERVRRAELMKCAAPYELAYTWWSGDDDPGSVRIRLTPTGDGTRVTITHDRLRPHWTGGYGAGWEASLAALAEVLGSPAAIAPAADWSLLQERPLELTLRMEAPRDRVWDAWTTSSGLATWWWSHWTGVEIIADVRVGGAYRFAAPAQGMAVAGEYLVVDPLERLAFTWVWSDDDGVSVDEAVEVMFAEDAGGTALTVRHTGPWPSDEPVESYRQGWEFVLGALRSAVG</sequence>
<name>A0ABN2PW23_9MICO</name>
<comment type="similarity">
    <text evidence="1">Belongs to the AHA1 family.</text>
</comment>
<protein>
    <recommendedName>
        <fullName evidence="2">Activator of Hsp90 ATPase homologue 1/2-like C-terminal domain-containing protein</fullName>
    </recommendedName>
</protein>
<dbReference type="InterPro" id="IPR013538">
    <property type="entry name" value="ASHA1/2-like_C"/>
</dbReference>
<feature type="domain" description="Activator of Hsp90 ATPase homologue 1/2-like C-terminal" evidence="2">
    <location>
        <begin position="26"/>
        <end position="141"/>
    </location>
</feature>
<reference evidence="3 4" key="1">
    <citation type="journal article" date="2019" name="Int. J. Syst. Evol. Microbiol.">
        <title>The Global Catalogue of Microorganisms (GCM) 10K type strain sequencing project: providing services to taxonomists for standard genome sequencing and annotation.</title>
        <authorList>
            <consortium name="The Broad Institute Genomics Platform"/>
            <consortium name="The Broad Institute Genome Sequencing Center for Infectious Disease"/>
            <person name="Wu L."/>
            <person name="Ma J."/>
        </authorList>
    </citation>
    <scope>NUCLEOTIDE SEQUENCE [LARGE SCALE GENOMIC DNA]</scope>
    <source>
        <strain evidence="3 4">JCM 14900</strain>
    </source>
</reference>
<dbReference type="Pfam" id="PF08327">
    <property type="entry name" value="AHSA1"/>
    <property type="match status" value="2"/>
</dbReference>
<evidence type="ECO:0000259" key="2">
    <source>
        <dbReference type="Pfam" id="PF08327"/>
    </source>
</evidence>
<evidence type="ECO:0000256" key="1">
    <source>
        <dbReference type="ARBA" id="ARBA00006817"/>
    </source>
</evidence>
<dbReference type="InterPro" id="IPR023393">
    <property type="entry name" value="START-like_dom_sf"/>
</dbReference>
<gene>
    <name evidence="3" type="ORF">GCM10009775_28740</name>
</gene>
<dbReference type="CDD" id="cd07814">
    <property type="entry name" value="SRPBCC_CalC_Aha1-like"/>
    <property type="match status" value="1"/>
</dbReference>
<dbReference type="RefSeq" id="WP_248147236.1">
    <property type="nucleotide sequence ID" value="NZ_BAAAOF010000005.1"/>
</dbReference>
<dbReference type="SUPFAM" id="SSF55961">
    <property type="entry name" value="Bet v1-like"/>
    <property type="match status" value="2"/>
</dbReference>
<comment type="caution">
    <text evidence="3">The sequence shown here is derived from an EMBL/GenBank/DDBJ whole genome shotgun (WGS) entry which is preliminary data.</text>
</comment>
<keyword evidence="4" id="KW-1185">Reference proteome</keyword>
<proteinExistence type="inferred from homology"/>
<feature type="domain" description="Activator of Hsp90 ATPase homologue 1/2-like C-terminal" evidence="2">
    <location>
        <begin position="168"/>
        <end position="293"/>
    </location>
</feature>
<accession>A0ABN2PW23</accession>
<dbReference type="EMBL" id="BAAAOF010000005">
    <property type="protein sequence ID" value="GAA1935084.1"/>
    <property type="molecule type" value="Genomic_DNA"/>
</dbReference>
<dbReference type="Gene3D" id="3.30.530.20">
    <property type="match status" value="2"/>
</dbReference>
<evidence type="ECO:0000313" key="4">
    <source>
        <dbReference type="Proteomes" id="UP001501343"/>
    </source>
</evidence>
<organism evidence="3 4">
    <name type="scientific">Microbacterium aoyamense</name>
    <dbReference type="NCBI Taxonomy" id="344166"/>
    <lineage>
        <taxon>Bacteria</taxon>
        <taxon>Bacillati</taxon>
        <taxon>Actinomycetota</taxon>
        <taxon>Actinomycetes</taxon>
        <taxon>Micrococcales</taxon>
        <taxon>Microbacteriaceae</taxon>
        <taxon>Microbacterium</taxon>
    </lineage>
</organism>
<dbReference type="Proteomes" id="UP001501343">
    <property type="component" value="Unassembled WGS sequence"/>
</dbReference>
<evidence type="ECO:0000313" key="3">
    <source>
        <dbReference type="EMBL" id="GAA1935084.1"/>
    </source>
</evidence>